<dbReference type="InterPro" id="IPR042279">
    <property type="entry name" value="Pep_M60_3"/>
</dbReference>
<accession>A0ABW1GTD7</accession>
<feature type="compositionally biased region" description="Low complexity" evidence="1">
    <location>
        <begin position="1"/>
        <end position="20"/>
    </location>
</feature>
<dbReference type="Gene3D" id="2.60.120.1250">
    <property type="entry name" value="Peptidase M60, enhancin-like domain 1"/>
    <property type="match status" value="1"/>
</dbReference>
<dbReference type="PROSITE" id="PS51723">
    <property type="entry name" value="PEPTIDASE_M60"/>
    <property type="match status" value="1"/>
</dbReference>
<keyword evidence="4" id="KW-1185">Reference proteome</keyword>
<evidence type="ECO:0000313" key="3">
    <source>
        <dbReference type="EMBL" id="MFC5916777.1"/>
    </source>
</evidence>
<dbReference type="Proteomes" id="UP001596200">
    <property type="component" value="Unassembled WGS sequence"/>
</dbReference>
<feature type="region of interest" description="Disordered" evidence="1">
    <location>
        <begin position="1"/>
        <end position="33"/>
    </location>
</feature>
<protein>
    <submittedName>
        <fullName evidence="3">M60 family metallopeptidase</fullName>
    </submittedName>
</protein>
<dbReference type="Gene3D" id="1.10.390.30">
    <property type="entry name" value="Peptidase M60, enhancin-like domain 3"/>
    <property type="match status" value="1"/>
</dbReference>
<dbReference type="SMART" id="SM01276">
    <property type="entry name" value="M60-like"/>
    <property type="match status" value="1"/>
</dbReference>
<dbReference type="InterPro" id="IPR031161">
    <property type="entry name" value="Peptidase_M60_dom"/>
</dbReference>
<dbReference type="InterPro" id="IPR006311">
    <property type="entry name" value="TAT_signal"/>
</dbReference>
<comment type="caution">
    <text evidence="3">The sequence shown here is derived from an EMBL/GenBank/DDBJ whole genome shotgun (WGS) entry which is preliminary data.</text>
</comment>
<organism evidence="3 4">
    <name type="scientific">Streptomyces pulveraceus</name>
    <dbReference type="NCBI Taxonomy" id="68258"/>
    <lineage>
        <taxon>Bacteria</taxon>
        <taxon>Bacillati</taxon>
        <taxon>Actinomycetota</taxon>
        <taxon>Actinomycetes</taxon>
        <taxon>Kitasatosporales</taxon>
        <taxon>Streptomycetaceae</taxon>
        <taxon>Streptomyces</taxon>
    </lineage>
</organism>
<proteinExistence type="predicted"/>
<dbReference type="RefSeq" id="WP_344515601.1">
    <property type="nucleotide sequence ID" value="NZ_BAAATU010000034.1"/>
</dbReference>
<evidence type="ECO:0000256" key="1">
    <source>
        <dbReference type="SAM" id="MobiDB-lite"/>
    </source>
</evidence>
<reference evidence="4" key="1">
    <citation type="journal article" date="2019" name="Int. J. Syst. Evol. Microbiol.">
        <title>The Global Catalogue of Microorganisms (GCM) 10K type strain sequencing project: providing services to taxonomists for standard genome sequencing and annotation.</title>
        <authorList>
            <consortium name="The Broad Institute Genomics Platform"/>
            <consortium name="The Broad Institute Genome Sequencing Center for Infectious Disease"/>
            <person name="Wu L."/>
            <person name="Ma J."/>
        </authorList>
    </citation>
    <scope>NUCLEOTIDE SEQUENCE [LARGE SCALE GENOMIC DNA]</scope>
    <source>
        <strain evidence="4">JCM 4147</strain>
    </source>
</reference>
<dbReference type="EMBL" id="JBHSPU010000022">
    <property type="protein sequence ID" value="MFC5916777.1"/>
    <property type="molecule type" value="Genomic_DNA"/>
</dbReference>
<evidence type="ECO:0000313" key="4">
    <source>
        <dbReference type="Proteomes" id="UP001596200"/>
    </source>
</evidence>
<dbReference type="PROSITE" id="PS51318">
    <property type="entry name" value="TAT"/>
    <property type="match status" value="1"/>
</dbReference>
<feature type="domain" description="Peptidase M60" evidence="2">
    <location>
        <begin position="105"/>
        <end position="408"/>
    </location>
</feature>
<name>A0ABW1GTD7_9ACTN</name>
<dbReference type="InterPro" id="IPR035423">
    <property type="entry name" value="M60-like_N"/>
</dbReference>
<dbReference type="Gene3D" id="3.40.390.80">
    <property type="entry name" value="Peptidase M60, enhancin-like domain 2"/>
    <property type="match status" value="1"/>
</dbReference>
<dbReference type="Pfam" id="PF17291">
    <property type="entry name" value="M60-like_N"/>
    <property type="match status" value="1"/>
</dbReference>
<gene>
    <name evidence="3" type="ORF">ACFP1B_25620</name>
</gene>
<dbReference type="Pfam" id="PF13402">
    <property type="entry name" value="Peptidase_M60"/>
    <property type="match status" value="1"/>
</dbReference>
<sequence length="495" mass="53179">MRPARTPLTTPARSAAASPPVRNTGPADAASDGSVFRAASRRTILGALAGAGAATLLGAGSAAARQAVDRGGDRTGHGLGDTLLVKAFPDAETERMRLARALRSSDLIPTGRYAPPGRPLSVTARPAGGRVPVLHIGTFDYYRTETALQEPRAIPLRPGRNTVADAHGGPVHLSFAGQGERAEVTFGSGTPRMAVFELGRTSEAAFQKQLDERADVPWVELITDRAILTLTREGALLYRDEDHAALMGLFDTIIDSHARISGLDGRGRINRPKAGRYHFNEVSVVPSGVGAYAWHGYNGFPRAYMDRLCTVAGLGTRGWGLYHELGHLHQQGAYQADQLTEVTVNIYSLAAQRTLGQPSNLLTADPKTGLNHFQTALPKLGADGVTYENGFGAYEKLVPLRQLELAFGEDFWPRLHRLVRSEHQHDAPVDDYTHDPVVNARQYLALASYAARTAGYDLTDFFVHRWALPIDSAGVAALAALGLPKPPVDPSALTD</sequence>
<evidence type="ECO:0000259" key="2">
    <source>
        <dbReference type="PROSITE" id="PS51723"/>
    </source>
</evidence>